<dbReference type="InterPro" id="IPR003148">
    <property type="entry name" value="RCK_N"/>
</dbReference>
<dbReference type="OrthoDB" id="9781411at2"/>
<dbReference type="eggNOG" id="COG1226">
    <property type="taxonomic scope" value="Bacteria"/>
</dbReference>
<dbReference type="Pfam" id="PF02254">
    <property type="entry name" value="TrkA_N"/>
    <property type="match status" value="1"/>
</dbReference>
<feature type="transmembrane region" description="Helical" evidence="2">
    <location>
        <begin position="72"/>
        <end position="96"/>
    </location>
</feature>
<evidence type="ECO:0000259" key="4">
    <source>
        <dbReference type="PROSITE" id="PS51202"/>
    </source>
</evidence>
<organism evidence="5 6">
    <name type="scientific">Gallionella capsiferriformans (strain ES-2)</name>
    <name type="common">Gallionella ferruginea capsiferriformans (strain ES-2)</name>
    <dbReference type="NCBI Taxonomy" id="395494"/>
    <lineage>
        <taxon>Bacteria</taxon>
        <taxon>Pseudomonadati</taxon>
        <taxon>Pseudomonadota</taxon>
        <taxon>Betaproteobacteria</taxon>
        <taxon>Nitrosomonadales</taxon>
        <taxon>Gallionellaceae</taxon>
        <taxon>Gallionella</taxon>
    </lineage>
</organism>
<dbReference type="Gene3D" id="1.10.287.70">
    <property type="match status" value="1"/>
</dbReference>
<dbReference type="KEGG" id="gca:Galf_1204"/>
<dbReference type="PANTHER" id="PTHR43833:SF9">
    <property type="entry name" value="POTASSIUM CHANNEL PROTEIN YUGO-RELATED"/>
    <property type="match status" value="1"/>
</dbReference>
<keyword evidence="6" id="KW-1185">Reference proteome</keyword>
<reference evidence="5 6" key="1">
    <citation type="submission" date="2010-08" db="EMBL/GenBank/DDBJ databases">
        <title>Complete sequence of Gallionella capsiferriformans ES-2.</title>
        <authorList>
            <consortium name="US DOE Joint Genome Institute"/>
            <person name="Lucas S."/>
            <person name="Copeland A."/>
            <person name="Lapidus A."/>
            <person name="Cheng J.-F."/>
            <person name="Bruce D."/>
            <person name="Goodwin L."/>
            <person name="Pitluck S."/>
            <person name="Chertkov O."/>
            <person name="Davenport K.W."/>
            <person name="Detter J.C."/>
            <person name="Han C."/>
            <person name="Tapia R."/>
            <person name="Land M."/>
            <person name="Hauser L."/>
            <person name="Chang Y.-J."/>
            <person name="Jeffries C."/>
            <person name="Kyrpides N."/>
            <person name="Ivanova N."/>
            <person name="Mikhailova N."/>
            <person name="Shelobolina E.S."/>
            <person name="Picardal F."/>
            <person name="Roden E."/>
            <person name="Emerson D."/>
            <person name="Woyke T."/>
        </authorList>
    </citation>
    <scope>NUCLEOTIDE SEQUENCE [LARGE SCALE GENOMIC DNA]</scope>
    <source>
        <strain evidence="5 6">ES-2</strain>
    </source>
</reference>
<dbReference type="SUPFAM" id="SSF81324">
    <property type="entry name" value="Voltage-gated potassium channels"/>
    <property type="match status" value="1"/>
</dbReference>
<dbReference type="GO" id="GO:0006813">
    <property type="term" value="P:potassium ion transport"/>
    <property type="evidence" value="ECO:0007669"/>
    <property type="project" value="InterPro"/>
</dbReference>
<dbReference type="PROSITE" id="PS51202">
    <property type="entry name" value="RCK_C"/>
    <property type="match status" value="1"/>
</dbReference>
<dbReference type="AlphaFoldDB" id="D9SFD5"/>
<evidence type="ECO:0000259" key="3">
    <source>
        <dbReference type="PROSITE" id="PS51201"/>
    </source>
</evidence>
<sequence length="343" mass="38470">MVAHQQSRVIHNLLIALLLLVAVFVIGTVGYHILGGWQHSWVDCFYMTFITISTIGFGEIVDVSQYHYGRLFTVVIGMSGIGVLGYVLSTFTAFMLESDINIAWRRKKMQKKIAQLKNHYIVCGVGLVGRNVAHELELTGRPFVVIESDMKVIQRYLDTHPEQLYLQGDATDNDVLLEAGVMDAKGVFAVAHDDSANLVISLSAKQLNPGLRVVARCHDMKNAEKTRRVGADEVISPDYSGGLSLVSAMVRPNVMNFLDDMFKSDSKLRMEEILIPENLANQTLHVLYHENKDCMVLAIQRNGVWQYNPTSSYHLQQGDVLMVMTTPQGRTRLEQLIRGDFSI</sequence>
<dbReference type="STRING" id="395494.Galf_1204"/>
<dbReference type="Gene3D" id="3.40.50.720">
    <property type="entry name" value="NAD(P)-binding Rossmann-like Domain"/>
    <property type="match status" value="1"/>
</dbReference>
<gene>
    <name evidence="5" type="ordered locus">Galf_1204</name>
</gene>
<dbReference type="Proteomes" id="UP000001235">
    <property type="component" value="Chromosome"/>
</dbReference>
<evidence type="ECO:0000256" key="2">
    <source>
        <dbReference type="SAM" id="Phobius"/>
    </source>
</evidence>
<protein>
    <submittedName>
        <fullName evidence="5">TrkA-N domain protein</fullName>
    </submittedName>
</protein>
<accession>D9SFD5</accession>
<dbReference type="PANTHER" id="PTHR43833">
    <property type="entry name" value="POTASSIUM CHANNEL PROTEIN 2-RELATED-RELATED"/>
    <property type="match status" value="1"/>
</dbReference>
<feature type="transmembrane region" description="Helical" evidence="2">
    <location>
        <begin position="40"/>
        <end position="60"/>
    </location>
</feature>
<evidence type="ECO:0000256" key="1">
    <source>
        <dbReference type="ARBA" id="ARBA00004651"/>
    </source>
</evidence>
<dbReference type="EMBL" id="CP002159">
    <property type="protein sequence ID" value="ADL55232.1"/>
    <property type="molecule type" value="Genomic_DNA"/>
</dbReference>
<proteinExistence type="predicted"/>
<dbReference type="GO" id="GO:0008324">
    <property type="term" value="F:monoatomic cation transmembrane transporter activity"/>
    <property type="evidence" value="ECO:0007669"/>
    <property type="project" value="InterPro"/>
</dbReference>
<keyword evidence="2" id="KW-1133">Transmembrane helix</keyword>
<dbReference type="GO" id="GO:0005886">
    <property type="term" value="C:plasma membrane"/>
    <property type="evidence" value="ECO:0007669"/>
    <property type="project" value="UniProtKB-SubCell"/>
</dbReference>
<dbReference type="InterPro" id="IPR006037">
    <property type="entry name" value="RCK_C"/>
</dbReference>
<evidence type="ECO:0000313" key="5">
    <source>
        <dbReference type="EMBL" id="ADL55232.1"/>
    </source>
</evidence>
<feature type="transmembrane region" description="Helical" evidence="2">
    <location>
        <begin position="12"/>
        <end position="34"/>
    </location>
</feature>
<keyword evidence="2" id="KW-0472">Membrane</keyword>
<feature type="domain" description="RCK C-terminal" evidence="4">
    <location>
        <begin position="255"/>
        <end position="339"/>
    </location>
</feature>
<dbReference type="Pfam" id="PF07885">
    <property type="entry name" value="Ion_trans_2"/>
    <property type="match status" value="1"/>
</dbReference>
<dbReference type="PROSITE" id="PS51201">
    <property type="entry name" value="RCK_N"/>
    <property type="match status" value="1"/>
</dbReference>
<dbReference type="eggNOG" id="COG3273">
    <property type="taxonomic scope" value="Bacteria"/>
</dbReference>
<dbReference type="InterPro" id="IPR036291">
    <property type="entry name" value="NAD(P)-bd_dom_sf"/>
</dbReference>
<evidence type="ECO:0000313" key="6">
    <source>
        <dbReference type="Proteomes" id="UP000001235"/>
    </source>
</evidence>
<dbReference type="SUPFAM" id="SSF51735">
    <property type="entry name" value="NAD(P)-binding Rossmann-fold domains"/>
    <property type="match status" value="1"/>
</dbReference>
<dbReference type="Gene3D" id="3.30.70.1450">
    <property type="entry name" value="Regulator of K+ conductance, C-terminal domain"/>
    <property type="match status" value="1"/>
</dbReference>
<dbReference type="InterPro" id="IPR050721">
    <property type="entry name" value="Trk_Ktr_HKT_K-transport"/>
</dbReference>
<name>D9SFD5_GALCS</name>
<comment type="subcellular location">
    <subcellularLocation>
        <location evidence="1">Cell membrane</location>
        <topology evidence="1">Multi-pass membrane protein</topology>
    </subcellularLocation>
</comment>
<dbReference type="InterPro" id="IPR036721">
    <property type="entry name" value="RCK_C_sf"/>
</dbReference>
<dbReference type="HOGENOM" id="CLU_050982_0_0_4"/>
<dbReference type="InterPro" id="IPR013099">
    <property type="entry name" value="K_chnl_dom"/>
</dbReference>
<feature type="domain" description="RCK N-terminal" evidence="3">
    <location>
        <begin position="117"/>
        <end position="236"/>
    </location>
</feature>
<keyword evidence="2" id="KW-0812">Transmembrane</keyword>
<dbReference type="SUPFAM" id="SSF116726">
    <property type="entry name" value="TrkA C-terminal domain-like"/>
    <property type="match status" value="1"/>
</dbReference>